<name>A0A5B7GS02_PORTR</name>
<dbReference type="Proteomes" id="UP000324222">
    <property type="component" value="Unassembled WGS sequence"/>
</dbReference>
<evidence type="ECO:0000313" key="1">
    <source>
        <dbReference type="EMBL" id="MPC59848.1"/>
    </source>
</evidence>
<sequence length="77" mass="8884">MRTCQCPSDFWEVLPRMYLVAKHGQLRKIKQCLVESHDMSACDEDSCSLLASVSITNHLEVVRFLCRFPQLHCNVTD</sequence>
<evidence type="ECO:0000313" key="2">
    <source>
        <dbReference type="Proteomes" id="UP000324222"/>
    </source>
</evidence>
<organism evidence="1 2">
    <name type="scientific">Portunus trituberculatus</name>
    <name type="common">Swimming crab</name>
    <name type="synonym">Neptunus trituberculatus</name>
    <dbReference type="NCBI Taxonomy" id="210409"/>
    <lineage>
        <taxon>Eukaryota</taxon>
        <taxon>Metazoa</taxon>
        <taxon>Ecdysozoa</taxon>
        <taxon>Arthropoda</taxon>
        <taxon>Crustacea</taxon>
        <taxon>Multicrustacea</taxon>
        <taxon>Malacostraca</taxon>
        <taxon>Eumalacostraca</taxon>
        <taxon>Eucarida</taxon>
        <taxon>Decapoda</taxon>
        <taxon>Pleocyemata</taxon>
        <taxon>Brachyura</taxon>
        <taxon>Eubrachyura</taxon>
        <taxon>Portunoidea</taxon>
        <taxon>Portunidae</taxon>
        <taxon>Portuninae</taxon>
        <taxon>Portunus</taxon>
    </lineage>
</organism>
<proteinExistence type="predicted"/>
<accession>A0A5B7GS02</accession>
<keyword evidence="2" id="KW-1185">Reference proteome</keyword>
<dbReference type="EMBL" id="VSRR010016923">
    <property type="protein sequence ID" value="MPC59848.1"/>
    <property type="molecule type" value="Genomic_DNA"/>
</dbReference>
<dbReference type="OrthoDB" id="6329076at2759"/>
<comment type="caution">
    <text evidence="1">The sequence shown here is derived from an EMBL/GenBank/DDBJ whole genome shotgun (WGS) entry which is preliminary data.</text>
</comment>
<gene>
    <name evidence="1" type="ORF">E2C01_053876</name>
</gene>
<dbReference type="AlphaFoldDB" id="A0A5B7GS02"/>
<protein>
    <submittedName>
        <fullName evidence="1">Uncharacterized protein</fullName>
    </submittedName>
</protein>
<reference evidence="1 2" key="1">
    <citation type="submission" date="2019-05" db="EMBL/GenBank/DDBJ databases">
        <title>Another draft genome of Portunus trituberculatus and its Hox gene families provides insights of decapod evolution.</title>
        <authorList>
            <person name="Jeong J.-H."/>
            <person name="Song I."/>
            <person name="Kim S."/>
            <person name="Choi T."/>
            <person name="Kim D."/>
            <person name="Ryu S."/>
            <person name="Kim W."/>
        </authorList>
    </citation>
    <scope>NUCLEOTIDE SEQUENCE [LARGE SCALE GENOMIC DNA]</scope>
    <source>
        <tissue evidence="1">Muscle</tissue>
    </source>
</reference>